<gene>
    <name evidence="1" type="ORF">RHMOL_Rhmol05G0137600</name>
</gene>
<dbReference type="EMBL" id="CM046392">
    <property type="protein sequence ID" value="KAI8554971.1"/>
    <property type="molecule type" value="Genomic_DNA"/>
</dbReference>
<name>A0ACC0NPR4_RHOML</name>
<accession>A0ACC0NPR4</accession>
<evidence type="ECO:0000313" key="2">
    <source>
        <dbReference type="Proteomes" id="UP001062846"/>
    </source>
</evidence>
<comment type="caution">
    <text evidence="1">The sequence shown here is derived from an EMBL/GenBank/DDBJ whole genome shotgun (WGS) entry which is preliminary data.</text>
</comment>
<sequence>MTIGELYRLTWVLICERGYSYGLYCPPTTTVGMKYWRSAVQKKFPEYDCNRDEGWVQRRASGAEKKQK</sequence>
<dbReference type="Proteomes" id="UP001062846">
    <property type="component" value="Chromosome 5"/>
</dbReference>
<keyword evidence="2" id="KW-1185">Reference proteome</keyword>
<proteinExistence type="predicted"/>
<evidence type="ECO:0000313" key="1">
    <source>
        <dbReference type="EMBL" id="KAI8554971.1"/>
    </source>
</evidence>
<protein>
    <submittedName>
        <fullName evidence="1">Uncharacterized protein</fullName>
    </submittedName>
</protein>
<reference evidence="1" key="1">
    <citation type="submission" date="2022-02" db="EMBL/GenBank/DDBJ databases">
        <title>Plant Genome Project.</title>
        <authorList>
            <person name="Zhang R.-G."/>
        </authorList>
    </citation>
    <scope>NUCLEOTIDE SEQUENCE</scope>
    <source>
        <strain evidence="1">AT1</strain>
    </source>
</reference>
<organism evidence="1 2">
    <name type="scientific">Rhododendron molle</name>
    <name type="common">Chinese azalea</name>
    <name type="synonym">Azalea mollis</name>
    <dbReference type="NCBI Taxonomy" id="49168"/>
    <lineage>
        <taxon>Eukaryota</taxon>
        <taxon>Viridiplantae</taxon>
        <taxon>Streptophyta</taxon>
        <taxon>Embryophyta</taxon>
        <taxon>Tracheophyta</taxon>
        <taxon>Spermatophyta</taxon>
        <taxon>Magnoliopsida</taxon>
        <taxon>eudicotyledons</taxon>
        <taxon>Gunneridae</taxon>
        <taxon>Pentapetalae</taxon>
        <taxon>asterids</taxon>
        <taxon>Ericales</taxon>
        <taxon>Ericaceae</taxon>
        <taxon>Ericoideae</taxon>
        <taxon>Rhodoreae</taxon>
        <taxon>Rhododendron</taxon>
    </lineage>
</organism>